<dbReference type="AlphaFoldDB" id="A0A2P6R3F1"/>
<evidence type="ECO:0000313" key="1">
    <source>
        <dbReference type="EMBL" id="PRQ40946.1"/>
    </source>
</evidence>
<name>A0A2P6R3F1_ROSCH</name>
<dbReference type="Proteomes" id="UP000238479">
    <property type="component" value="Chromosome 4"/>
</dbReference>
<comment type="caution">
    <text evidence="1">The sequence shown here is derived from an EMBL/GenBank/DDBJ whole genome shotgun (WGS) entry which is preliminary data.</text>
</comment>
<gene>
    <name evidence="1" type="ORF">RchiOBHm_Chr4g0441651</name>
</gene>
<protein>
    <submittedName>
        <fullName evidence="1">Uncharacterized protein</fullName>
    </submittedName>
</protein>
<dbReference type="Gramene" id="PRQ40946">
    <property type="protein sequence ID" value="PRQ40946"/>
    <property type="gene ID" value="RchiOBHm_Chr4g0441651"/>
</dbReference>
<reference evidence="1 2" key="1">
    <citation type="journal article" date="2018" name="Nat. Genet.">
        <title>The Rosa genome provides new insights in the design of modern roses.</title>
        <authorList>
            <person name="Bendahmane M."/>
        </authorList>
    </citation>
    <scope>NUCLEOTIDE SEQUENCE [LARGE SCALE GENOMIC DNA]</scope>
    <source>
        <strain evidence="2">cv. Old Blush</strain>
    </source>
</reference>
<accession>A0A2P6R3F1</accession>
<sequence>MLENALAAQTQVVDKLQEMVRGLCARLDQGGNNNVKVGIKHNMKMFKRPQHRSL</sequence>
<keyword evidence="2" id="KW-1185">Reference proteome</keyword>
<proteinExistence type="predicted"/>
<evidence type="ECO:0000313" key="2">
    <source>
        <dbReference type="Proteomes" id="UP000238479"/>
    </source>
</evidence>
<dbReference type="EMBL" id="PDCK01000042">
    <property type="protein sequence ID" value="PRQ40946.1"/>
    <property type="molecule type" value="Genomic_DNA"/>
</dbReference>
<organism evidence="1 2">
    <name type="scientific">Rosa chinensis</name>
    <name type="common">China rose</name>
    <dbReference type="NCBI Taxonomy" id="74649"/>
    <lineage>
        <taxon>Eukaryota</taxon>
        <taxon>Viridiplantae</taxon>
        <taxon>Streptophyta</taxon>
        <taxon>Embryophyta</taxon>
        <taxon>Tracheophyta</taxon>
        <taxon>Spermatophyta</taxon>
        <taxon>Magnoliopsida</taxon>
        <taxon>eudicotyledons</taxon>
        <taxon>Gunneridae</taxon>
        <taxon>Pentapetalae</taxon>
        <taxon>rosids</taxon>
        <taxon>fabids</taxon>
        <taxon>Rosales</taxon>
        <taxon>Rosaceae</taxon>
        <taxon>Rosoideae</taxon>
        <taxon>Rosoideae incertae sedis</taxon>
        <taxon>Rosa</taxon>
    </lineage>
</organism>